<dbReference type="SUPFAM" id="SSF48452">
    <property type="entry name" value="TPR-like"/>
    <property type="match status" value="1"/>
</dbReference>
<comment type="similarity">
    <text evidence="2">Belongs to the SusD family.</text>
</comment>
<evidence type="ECO:0000256" key="4">
    <source>
        <dbReference type="ARBA" id="ARBA00023136"/>
    </source>
</evidence>
<dbReference type="Pfam" id="PF07980">
    <property type="entry name" value="SusD_RagB"/>
    <property type="match status" value="1"/>
</dbReference>
<dbReference type="CDD" id="cd08977">
    <property type="entry name" value="SusD"/>
    <property type="match status" value="1"/>
</dbReference>
<feature type="domain" description="SusD-like N-terminal" evidence="8">
    <location>
        <begin position="97"/>
        <end position="226"/>
    </location>
</feature>
<sequence length="521" mass="58673">MKTVLKIGILCLALAGLTSCEDFLTYNKYGEPSSDRFWMTENDALRAADGLYFWTGEAGVVGRGFMHYYNCSDDVVTGRTQAGCAAMKNFTADYSRDVVDNWPKMYQLIKRCNDIILNVPDMNISEDTKDKVLGQAYFFRAWAYFWIAPYYGDNGENGGIPIVEPGLAVDELDVPRVKSVRDNYTYCIEDFEKAAALLPDFKEWGEADYGRPHKTACWAYIAKVALFDAQYDASSYATTIEYCDKVINSGKNRLLDNFADVFKIENNYSDEYIFSSPSSEVAGSFLPGALLENKGWGQYNGWGYFTPTIELVEAFEVGDKRLPATILQPGDKFFFLGQEKVYYSNESLSGMQFNKYMDPFKAADAIGTTVNPNGDNPTTSLNIPLIRYAEVLLMKAEALIWQGQNGDASLNEVRKRAGLSPKQNATKEDLMNERRCELAGEFSNRMLDLIRWGVAKNYVEKPLHGYSVKAKIPVPQSKDDLEITEIEAWPSRTFNASVNHVFPIPTNEISKSKNLIQNKGY</sequence>
<proteinExistence type="inferred from homology"/>
<evidence type="ECO:0000256" key="3">
    <source>
        <dbReference type="ARBA" id="ARBA00022729"/>
    </source>
</evidence>
<keyword evidence="5" id="KW-0998">Cell outer membrane</keyword>
<evidence type="ECO:0000256" key="5">
    <source>
        <dbReference type="ARBA" id="ARBA00023237"/>
    </source>
</evidence>
<evidence type="ECO:0000256" key="2">
    <source>
        <dbReference type="ARBA" id="ARBA00006275"/>
    </source>
</evidence>
<keyword evidence="4" id="KW-0472">Membrane</keyword>
<dbReference type="Pfam" id="PF14322">
    <property type="entry name" value="SusD-like_3"/>
    <property type="match status" value="1"/>
</dbReference>
<dbReference type="EMBL" id="JACHOC010000007">
    <property type="protein sequence ID" value="MBB4623767.1"/>
    <property type="molecule type" value="Genomic_DNA"/>
</dbReference>
<organism evidence="9 10">
    <name type="scientific">Parabacteroides faecis</name>
    <dbReference type="NCBI Taxonomy" id="1217282"/>
    <lineage>
        <taxon>Bacteria</taxon>
        <taxon>Pseudomonadati</taxon>
        <taxon>Bacteroidota</taxon>
        <taxon>Bacteroidia</taxon>
        <taxon>Bacteroidales</taxon>
        <taxon>Tannerellaceae</taxon>
        <taxon>Parabacteroides</taxon>
    </lineage>
</organism>
<evidence type="ECO:0000256" key="6">
    <source>
        <dbReference type="SAM" id="SignalP"/>
    </source>
</evidence>
<evidence type="ECO:0000313" key="10">
    <source>
        <dbReference type="Proteomes" id="UP000533637"/>
    </source>
</evidence>
<comment type="caution">
    <text evidence="9">The sequence shown here is derived from an EMBL/GenBank/DDBJ whole genome shotgun (WGS) entry which is preliminary data.</text>
</comment>
<accession>A0ABR6KQI1</accession>
<evidence type="ECO:0000259" key="7">
    <source>
        <dbReference type="Pfam" id="PF07980"/>
    </source>
</evidence>
<gene>
    <name evidence="9" type="ORF">GGQ57_003683</name>
</gene>
<dbReference type="InterPro" id="IPR012944">
    <property type="entry name" value="SusD_RagB_dom"/>
</dbReference>
<evidence type="ECO:0000259" key="8">
    <source>
        <dbReference type="Pfam" id="PF14322"/>
    </source>
</evidence>
<feature type="domain" description="RagB/SusD" evidence="7">
    <location>
        <begin position="295"/>
        <end position="521"/>
    </location>
</feature>
<dbReference type="InterPro" id="IPR011990">
    <property type="entry name" value="TPR-like_helical_dom_sf"/>
</dbReference>
<feature type="signal peptide" evidence="6">
    <location>
        <begin position="1"/>
        <end position="20"/>
    </location>
</feature>
<keyword evidence="3 6" id="KW-0732">Signal</keyword>
<protein>
    <submittedName>
        <fullName evidence="9">Tetratricopeptide (TPR) repeat protein</fullName>
    </submittedName>
</protein>
<comment type="subcellular location">
    <subcellularLocation>
        <location evidence="1">Cell outer membrane</location>
    </subcellularLocation>
</comment>
<feature type="chain" id="PRO_5045989344" evidence="6">
    <location>
        <begin position="21"/>
        <end position="521"/>
    </location>
</feature>
<dbReference type="InterPro" id="IPR033985">
    <property type="entry name" value="SusD-like_N"/>
</dbReference>
<keyword evidence="10" id="KW-1185">Reference proteome</keyword>
<evidence type="ECO:0000256" key="1">
    <source>
        <dbReference type="ARBA" id="ARBA00004442"/>
    </source>
</evidence>
<dbReference type="PROSITE" id="PS51257">
    <property type="entry name" value="PROKAR_LIPOPROTEIN"/>
    <property type="match status" value="1"/>
</dbReference>
<reference evidence="9 10" key="1">
    <citation type="submission" date="2020-08" db="EMBL/GenBank/DDBJ databases">
        <title>Genomic Encyclopedia of Type Strains, Phase IV (KMG-IV): sequencing the most valuable type-strain genomes for metagenomic binning, comparative biology and taxonomic classification.</title>
        <authorList>
            <person name="Goeker M."/>
        </authorList>
    </citation>
    <scope>NUCLEOTIDE SEQUENCE [LARGE SCALE GENOMIC DNA]</scope>
    <source>
        <strain evidence="9 10">DSM 102983</strain>
    </source>
</reference>
<dbReference type="RefSeq" id="WP_122373292.1">
    <property type="nucleotide sequence ID" value="NZ_BMPB01000008.1"/>
</dbReference>
<dbReference type="Proteomes" id="UP000533637">
    <property type="component" value="Unassembled WGS sequence"/>
</dbReference>
<name>A0ABR6KQI1_9BACT</name>
<dbReference type="Gene3D" id="1.25.40.390">
    <property type="match status" value="1"/>
</dbReference>
<evidence type="ECO:0000313" key="9">
    <source>
        <dbReference type="EMBL" id="MBB4623767.1"/>
    </source>
</evidence>